<dbReference type="OrthoDB" id="3535298at2"/>
<evidence type="ECO:0000256" key="1">
    <source>
        <dbReference type="SAM" id="MobiDB-lite"/>
    </source>
</evidence>
<name>Q0RM30_FRAAA</name>
<dbReference type="RefSeq" id="WP_011603930.1">
    <property type="nucleotide sequence ID" value="NC_008278.1"/>
</dbReference>
<reference evidence="3 4" key="1">
    <citation type="journal article" date="2007" name="Genome Res.">
        <title>Genome characteristics of facultatively symbiotic Frankia sp. strains reflect host range and host plant biogeography.</title>
        <authorList>
            <person name="Normand P."/>
            <person name="Lapierre P."/>
            <person name="Tisa L.S."/>
            <person name="Gogarten J.P."/>
            <person name="Alloisio N."/>
            <person name="Bagnarol E."/>
            <person name="Bassi C.A."/>
            <person name="Berry A.M."/>
            <person name="Bickhart D.M."/>
            <person name="Choisne N."/>
            <person name="Couloux A."/>
            <person name="Cournoyer B."/>
            <person name="Cruveiller S."/>
            <person name="Daubin V."/>
            <person name="Demange N."/>
            <person name="Francino M.P."/>
            <person name="Goltsman E."/>
            <person name="Huang Y."/>
            <person name="Kopp O.R."/>
            <person name="Labarre L."/>
            <person name="Lapidus A."/>
            <person name="Lavire C."/>
            <person name="Marechal J."/>
            <person name="Martinez M."/>
            <person name="Mastronunzio J.E."/>
            <person name="Mullin B.C."/>
            <person name="Niemann J."/>
            <person name="Pujic P."/>
            <person name="Rawnsley T."/>
            <person name="Rouy Z."/>
            <person name="Schenowitz C."/>
            <person name="Sellstedt A."/>
            <person name="Tavares F."/>
            <person name="Tomkins J.P."/>
            <person name="Vallenet D."/>
            <person name="Valverde C."/>
            <person name="Wall L.G."/>
            <person name="Wang Y."/>
            <person name="Medigue C."/>
            <person name="Benson D.R."/>
        </authorList>
    </citation>
    <scope>NUCLEOTIDE SEQUENCE [LARGE SCALE GENOMIC DNA]</scope>
    <source>
        <strain evidence="4">DSM 45986 / CECT 9034 / ACN14a</strain>
    </source>
</reference>
<dbReference type="InterPro" id="IPR003615">
    <property type="entry name" value="HNH_nuc"/>
</dbReference>
<accession>Q0RM30</accession>
<gene>
    <name evidence="3" type="ordered locus">FRAAL2778</name>
</gene>
<evidence type="ECO:0000313" key="4">
    <source>
        <dbReference type="Proteomes" id="UP000000657"/>
    </source>
</evidence>
<feature type="compositionally biased region" description="Low complexity" evidence="1">
    <location>
        <begin position="117"/>
        <end position="144"/>
    </location>
</feature>
<dbReference type="AlphaFoldDB" id="Q0RM30"/>
<organism evidence="3 4">
    <name type="scientific">Frankia alni (strain DSM 45986 / CECT 9034 / ACN14a)</name>
    <dbReference type="NCBI Taxonomy" id="326424"/>
    <lineage>
        <taxon>Bacteria</taxon>
        <taxon>Bacillati</taxon>
        <taxon>Actinomycetota</taxon>
        <taxon>Actinomycetes</taxon>
        <taxon>Frankiales</taxon>
        <taxon>Frankiaceae</taxon>
        <taxon>Frankia</taxon>
    </lineage>
</organism>
<feature type="domain" description="HNH nuclease" evidence="2">
    <location>
        <begin position="159"/>
        <end position="213"/>
    </location>
</feature>
<feature type="region of interest" description="Disordered" evidence="1">
    <location>
        <begin position="106"/>
        <end position="149"/>
    </location>
</feature>
<proteinExistence type="predicted"/>
<dbReference type="EMBL" id="CT573213">
    <property type="protein sequence ID" value="CAJ61422.1"/>
    <property type="molecule type" value="Genomic_DNA"/>
</dbReference>
<evidence type="ECO:0000313" key="3">
    <source>
        <dbReference type="EMBL" id="CAJ61422.1"/>
    </source>
</evidence>
<keyword evidence="4" id="KW-1185">Reference proteome</keyword>
<protein>
    <recommendedName>
        <fullName evidence="2">HNH nuclease domain-containing protein</fullName>
    </recommendedName>
</protein>
<sequence>MRELPAELEPPGPYARRRRLPGRRVFNPATVPDGASTQVNLATGEIIEVPPSRARARRVAARVAAHNARWEAVDAQRASAAHEWAVVIRAALPARLPLGLERAVKRGTPPRRRAPLRAGQPSGRAGAARRAPLRPVSARRSAQNRQRRQVLAEMAGEMPWCQAMHLVPHVMCGGRAVDGHERLTRARGGSITDERNIVLLCRAHHDWVGAHLIDAERLGLLAHSWDNAKDV</sequence>
<dbReference type="HOGENOM" id="CLU_1198358_0_0_11"/>
<dbReference type="STRING" id="326424.FRAAL2778"/>
<dbReference type="Pfam" id="PF13391">
    <property type="entry name" value="HNH_2"/>
    <property type="match status" value="1"/>
</dbReference>
<dbReference type="KEGG" id="fal:FRAAL2778"/>
<dbReference type="Proteomes" id="UP000000657">
    <property type="component" value="Chromosome"/>
</dbReference>
<evidence type="ECO:0000259" key="2">
    <source>
        <dbReference type="Pfam" id="PF13391"/>
    </source>
</evidence>